<proteinExistence type="predicted"/>
<reference evidence="2 3" key="1">
    <citation type="journal article" date="2018" name="Cell">
        <title>The Chara Genome: Secondary Complexity and Implications for Plant Terrestrialization.</title>
        <authorList>
            <person name="Nishiyama T."/>
            <person name="Sakayama H."/>
            <person name="Vries J.D."/>
            <person name="Buschmann H."/>
            <person name="Saint-Marcoux D."/>
            <person name="Ullrich K.K."/>
            <person name="Haas F.B."/>
            <person name="Vanderstraeten L."/>
            <person name="Becker D."/>
            <person name="Lang D."/>
            <person name="Vosolsobe S."/>
            <person name="Rombauts S."/>
            <person name="Wilhelmsson P.K.I."/>
            <person name="Janitza P."/>
            <person name="Kern R."/>
            <person name="Heyl A."/>
            <person name="Rumpler F."/>
            <person name="Villalobos L.I.A.C."/>
            <person name="Clay J.M."/>
            <person name="Skokan R."/>
            <person name="Toyoda A."/>
            <person name="Suzuki Y."/>
            <person name="Kagoshima H."/>
            <person name="Schijlen E."/>
            <person name="Tajeshwar N."/>
            <person name="Catarino B."/>
            <person name="Hetherington A.J."/>
            <person name="Saltykova A."/>
            <person name="Bonnot C."/>
            <person name="Breuninger H."/>
            <person name="Symeonidi A."/>
            <person name="Radhakrishnan G.V."/>
            <person name="Van Nieuwerburgh F."/>
            <person name="Deforce D."/>
            <person name="Chang C."/>
            <person name="Karol K.G."/>
            <person name="Hedrich R."/>
            <person name="Ulvskov P."/>
            <person name="Glockner G."/>
            <person name="Delwiche C.F."/>
            <person name="Petrasek J."/>
            <person name="Van de Peer Y."/>
            <person name="Friml J."/>
            <person name="Beilby M."/>
            <person name="Dolan L."/>
            <person name="Kohara Y."/>
            <person name="Sugano S."/>
            <person name="Fujiyama A."/>
            <person name="Delaux P.-M."/>
            <person name="Quint M."/>
            <person name="TheiBen G."/>
            <person name="Hagemann M."/>
            <person name="Harholt J."/>
            <person name="Dunand C."/>
            <person name="Zachgo S."/>
            <person name="Langdale J."/>
            <person name="Maumus F."/>
            <person name="Straeten D.V.D."/>
            <person name="Gould S.B."/>
            <person name="Rensing S.A."/>
        </authorList>
    </citation>
    <scope>NUCLEOTIDE SEQUENCE [LARGE SCALE GENOMIC DNA]</scope>
    <source>
        <strain evidence="2 3">S276</strain>
    </source>
</reference>
<evidence type="ECO:0000256" key="1">
    <source>
        <dbReference type="SAM" id="MobiDB-lite"/>
    </source>
</evidence>
<dbReference type="EMBL" id="BFEA01000210">
    <property type="protein sequence ID" value="GBG74757.1"/>
    <property type="molecule type" value="Genomic_DNA"/>
</dbReference>
<dbReference type="AlphaFoldDB" id="A0A388KXI1"/>
<protein>
    <submittedName>
        <fullName evidence="2">Uncharacterized protein</fullName>
    </submittedName>
</protein>
<keyword evidence="3" id="KW-1185">Reference proteome</keyword>
<dbReference type="Proteomes" id="UP000265515">
    <property type="component" value="Unassembled WGS sequence"/>
</dbReference>
<organism evidence="2 3">
    <name type="scientific">Chara braunii</name>
    <name type="common">Braun's stonewort</name>
    <dbReference type="NCBI Taxonomy" id="69332"/>
    <lineage>
        <taxon>Eukaryota</taxon>
        <taxon>Viridiplantae</taxon>
        <taxon>Streptophyta</taxon>
        <taxon>Charophyceae</taxon>
        <taxon>Charales</taxon>
        <taxon>Characeae</taxon>
        <taxon>Chara</taxon>
    </lineage>
</organism>
<evidence type="ECO:0000313" key="3">
    <source>
        <dbReference type="Proteomes" id="UP000265515"/>
    </source>
</evidence>
<gene>
    <name evidence="2" type="ORF">CBR_g19270</name>
</gene>
<feature type="compositionally biased region" description="Basic and acidic residues" evidence="1">
    <location>
        <begin position="20"/>
        <end position="104"/>
    </location>
</feature>
<feature type="compositionally biased region" description="Basic and acidic residues" evidence="1">
    <location>
        <begin position="1"/>
        <end position="11"/>
    </location>
</feature>
<feature type="region of interest" description="Disordered" evidence="1">
    <location>
        <begin position="1"/>
        <end position="122"/>
    </location>
</feature>
<name>A0A388KXI1_CHABU</name>
<comment type="caution">
    <text evidence="2">The sequence shown here is derived from an EMBL/GenBank/DDBJ whole genome shotgun (WGS) entry which is preliminary data.</text>
</comment>
<feature type="region of interest" description="Disordered" evidence="1">
    <location>
        <begin position="169"/>
        <end position="192"/>
    </location>
</feature>
<evidence type="ECO:0000313" key="2">
    <source>
        <dbReference type="EMBL" id="GBG74757.1"/>
    </source>
</evidence>
<feature type="compositionally biased region" description="Basic and acidic residues" evidence="1">
    <location>
        <begin position="113"/>
        <end position="122"/>
    </location>
</feature>
<dbReference type="Gramene" id="GBG74757">
    <property type="protein sequence ID" value="GBG74757"/>
    <property type="gene ID" value="CBR_g19270"/>
</dbReference>
<feature type="region of interest" description="Disordered" evidence="1">
    <location>
        <begin position="306"/>
        <end position="340"/>
    </location>
</feature>
<accession>A0A388KXI1</accession>
<feature type="compositionally biased region" description="Acidic residues" evidence="1">
    <location>
        <begin position="325"/>
        <end position="340"/>
    </location>
</feature>
<sequence>MAIGTERRSHSADSGITRTQSKETDAMMREYFVEMTRERRERLEREAREAELRREKEARTERERRRQQRILERRQYEEDRDERLLRRIRGEFRDSQDDEGERKNIRAGKSTIRRNEYGETKEEEKERLLRTIASLEPTGEEEEDDAELVELRRRAAALKLGLEKRKRPVVESPVGNSPPMVTPTKGQRTSLSKEAKTRIEEIQGADPGKGAGPSSVKKNILASLEPTGKLGISLKHITAGVGPGAREKYETEVRDLFEVLTIDELKEQCKLEKIGYGNRELAIKRLVGRRVIKVYDPVNVPLPVNPRASERLGKRNSTLKIQEDVATDDSLADESDEEDV</sequence>